<dbReference type="PIRSF" id="PIRSF000137">
    <property type="entry name" value="Alcohol_oxidase"/>
    <property type="match status" value="1"/>
</dbReference>
<evidence type="ECO:0000256" key="2">
    <source>
        <dbReference type="PIRSR" id="PIRSR000137-2"/>
    </source>
</evidence>
<feature type="chain" id="PRO_5034966657" description="Glucose-methanol-choline oxidoreductase N-terminal domain-containing protein" evidence="3">
    <location>
        <begin position="42"/>
        <end position="659"/>
    </location>
</feature>
<feature type="domain" description="Glucose-methanol-choline oxidoreductase N-terminal" evidence="4">
    <location>
        <begin position="325"/>
        <end position="339"/>
    </location>
</feature>
<dbReference type="Pfam" id="PF05199">
    <property type="entry name" value="GMC_oxred_C"/>
    <property type="match status" value="1"/>
</dbReference>
<feature type="binding site" evidence="2">
    <location>
        <position position="284"/>
    </location>
    <ligand>
        <name>FAD</name>
        <dbReference type="ChEBI" id="CHEBI:57692"/>
    </ligand>
</feature>
<dbReference type="SUPFAM" id="SSF51905">
    <property type="entry name" value="FAD/NAD(P)-binding domain"/>
    <property type="match status" value="1"/>
</dbReference>
<proteinExistence type="inferred from homology"/>
<evidence type="ECO:0000256" key="3">
    <source>
        <dbReference type="SAM" id="SignalP"/>
    </source>
</evidence>
<protein>
    <recommendedName>
        <fullName evidence="4">Glucose-methanol-choline oxidoreductase N-terminal domain-containing protein</fullName>
    </recommendedName>
</protein>
<sequence length="659" mass="70909">MQAVSHLGSRLLLQMARLTPPSTALSAVWLALLSLILLAQASCSSLPKMNIYTQLPSSLTEVNVVIAGGGTAGLIVASRLSDADPSLVILVVEAGQNKYEDSNVAKPVLFLNNLMPGSTTAVTHVSVKEPAVGDRQLAVPIGGTLGGSSSINIMMYSRAQRSDLDAWAMPGWSADDLLPYMKKLETYFGEGGTPGTHGNSGPVQISRGTYAAPGPQDDFIQAAQTVGWPEYPDLQDLDTNNGVQKAMRFVGPDGIRQSTAHAYLHSRLLDGKHPNLHVLVEHQVSRVVFHNTRAAGVEIRPNPLFQDGTTYQTVKADNLTVVSAGSLGSPSVLERSGVGNPDVLSAAGVELVASVRGVGSNYQDHHLLSYSYYASLLPNETVDGVITGRVDTQAMIANNDSMLGWNAQDITCKLRPSDADVASLSSAFQYAWNSDFANQPDKPLMLMAPINGFPGDPSTVPAGQYYSLSTFSVYPYSRGYLHVKGPAIDDGEEFYTGFFADQGNVDIEKHMWAYKKQREIFRRMKTYRGEVPSMHPPFSNTSDAALVHLDAPLPDDVQDIVYTSDDDAVLEQYLRNNVGTTWHSMGTCKMAKLEDGGVVDANLSVYGVEGLKVADLSIPPSNVAANTANTAMFIGEKAADIIIKELGLRKCGRVWEPTT</sequence>
<dbReference type="InterPro" id="IPR012132">
    <property type="entry name" value="GMC_OxRdtase"/>
</dbReference>
<dbReference type="PANTHER" id="PTHR11552">
    <property type="entry name" value="GLUCOSE-METHANOL-CHOLINE GMC OXIDOREDUCTASE"/>
    <property type="match status" value="1"/>
</dbReference>
<dbReference type="InterPro" id="IPR036188">
    <property type="entry name" value="FAD/NAD-bd_sf"/>
</dbReference>
<dbReference type="InterPro" id="IPR007867">
    <property type="entry name" value="GMC_OxRtase_C"/>
</dbReference>
<comment type="caution">
    <text evidence="5">The sequence shown here is derived from an EMBL/GenBank/DDBJ whole genome shotgun (WGS) entry which is preliminary data.</text>
</comment>
<evidence type="ECO:0000313" key="6">
    <source>
        <dbReference type="Proteomes" id="UP000662466"/>
    </source>
</evidence>
<feature type="signal peptide" evidence="3">
    <location>
        <begin position="1"/>
        <end position="41"/>
    </location>
</feature>
<keyword evidence="2" id="KW-0274">FAD</keyword>
<feature type="binding site" evidence="2">
    <location>
        <begin position="582"/>
        <end position="583"/>
    </location>
    <ligand>
        <name>FAD</name>
        <dbReference type="ChEBI" id="CHEBI:57692"/>
    </ligand>
</feature>
<dbReference type="EMBL" id="JACBAF010001903">
    <property type="protein sequence ID" value="KAF7171845.1"/>
    <property type="molecule type" value="Genomic_DNA"/>
</dbReference>
<comment type="cofactor">
    <cofactor evidence="2">
        <name>FAD</name>
        <dbReference type="ChEBI" id="CHEBI:57692"/>
    </cofactor>
</comment>
<accession>A0A8H6V2T3</accession>
<dbReference type="Gene3D" id="3.30.560.10">
    <property type="entry name" value="Glucose Oxidase, domain 3"/>
    <property type="match status" value="1"/>
</dbReference>
<dbReference type="Gene3D" id="3.50.50.60">
    <property type="entry name" value="FAD/NAD(P)-binding domain"/>
    <property type="match status" value="1"/>
</dbReference>
<dbReference type="PANTHER" id="PTHR11552:SF78">
    <property type="entry name" value="GLUCOSE-METHANOL-CHOLINE OXIDOREDUCTASE N-TERMINAL DOMAIN-CONTAINING PROTEIN"/>
    <property type="match status" value="1"/>
</dbReference>
<dbReference type="AlphaFoldDB" id="A0A8H6V2T3"/>
<dbReference type="Pfam" id="PF00732">
    <property type="entry name" value="GMC_oxred_N"/>
    <property type="match status" value="1"/>
</dbReference>
<dbReference type="GO" id="GO:0016614">
    <property type="term" value="F:oxidoreductase activity, acting on CH-OH group of donors"/>
    <property type="evidence" value="ECO:0007669"/>
    <property type="project" value="InterPro"/>
</dbReference>
<gene>
    <name evidence="5" type="ORF">CNMCM6106_006183</name>
</gene>
<organism evidence="5 6">
    <name type="scientific">Aspergillus hiratsukae</name>
    <dbReference type="NCBI Taxonomy" id="1194566"/>
    <lineage>
        <taxon>Eukaryota</taxon>
        <taxon>Fungi</taxon>
        <taxon>Dikarya</taxon>
        <taxon>Ascomycota</taxon>
        <taxon>Pezizomycotina</taxon>
        <taxon>Eurotiomycetes</taxon>
        <taxon>Eurotiomycetidae</taxon>
        <taxon>Eurotiales</taxon>
        <taxon>Aspergillaceae</taxon>
        <taxon>Aspergillus</taxon>
        <taxon>Aspergillus subgen. Fumigati</taxon>
    </lineage>
</organism>
<evidence type="ECO:0000259" key="4">
    <source>
        <dbReference type="PROSITE" id="PS00624"/>
    </source>
</evidence>
<keyword evidence="2" id="KW-0285">Flavoprotein</keyword>
<dbReference type="SUPFAM" id="SSF54373">
    <property type="entry name" value="FAD-linked reductases, C-terminal domain"/>
    <property type="match status" value="1"/>
</dbReference>
<keyword evidence="3" id="KW-0732">Signal</keyword>
<evidence type="ECO:0000313" key="5">
    <source>
        <dbReference type="EMBL" id="KAF7171845.1"/>
    </source>
</evidence>
<dbReference type="PROSITE" id="PS00624">
    <property type="entry name" value="GMC_OXRED_2"/>
    <property type="match status" value="1"/>
</dbReference>
<reference evidence="5" key="1">
    <citation type="submission" date="2020-06" db="EMBL/GenBank/DDBJ databases">
        <title>Draft genome sequences of strains closely related to Aspergillus parafelis and Aspergillus hiratsukae.</title>
        <authorList>
            <person name="Dos Santos R.A.C."/>
            <person name="Rivero-Menendez O."/>
            <person name="Steenwyk J.L."/>
            <person name="Mead M.E."/>
            <person name="Goldman G.H."/>
            <person name="Alastruey-Izquierdo A."/>
            <person name="Rokas A."/>
        </authorList>
    </citation>
    <scope>NUCLEOTIDE SEQUENCE</scope>
    <source>
        <strain evidence="5">CNM-CM6106</strain>
    </source>
</reference>
<dbReference type="Proteomes" id="UP000662466">
    <property type="component" value="Unassembled WGS sequence"/>
</dbReference>
<evidence type="ECO:0000256" key="1">
    <source>
        <dbReference type="ARBA" id="ARBA00010790"/>
    </source>
</evidence>
<dbReference type="GO" id="GO:0050660">
    <property type="term" value="F:flavin adenine dinucleotide binding"/>
    <property type="evidence" value="ECO:0007669"/>
    <property type="project" value="InterPro"/>
</dbReference>
<name>A0A8H6V2T3_9EURO</name>
<comment type="similarity">
    <text evidence="1">Belongs to the GMC oxidoreductase family.</text>
</comment>
<dbReference type="InterPro" id="IPR000172">
    <property type="entry name" value="GMC_OxRdtase_N"/>
</dbReference>